<evidence type="ECO:0000259" key="1">
    <source>
        <dbReference type="Pfam" id="PF08818"/>
    </source>
</evidence>
<dbReference type="Gene3D" id="3.90.1150.200">
    <property type="match status" value="1"/>
</dbReference>
<gene>
    <name evidence="2" type="ORF">P5G61_14000</name>
</gene>
<organism evidence="2 3">
    <name type="scientific">Paenibacillus vandeheii</name>
    <dbReference type="NCBI Taxonomy" id="3035917"/>
    <lineage>
        <taxon>Bacteria</taxon>
        <taxon>Bacillati</taxon>
        <taxon>Bacillota</taxon>
        <taxon>Bacilli</taxon>
        <taxon>Bacillales</taxon>
        <taxon>Paenibacillaceae</taxon>
        <taxon>Paenibacillus</taxon>
    </lineage>
</organism>
<comment type="caution">
    <text evidence="2">The sequence shown here is derived from an EMBL/GenBank/DDBJ whole genome shotgun (WGS) entry which is preliminary data.</text>
</comment>
<feature type="domain" description="YdhG-like" evidence="1">
    <location>
        <begin position="20"/>
        <end position="117"/>
    </location>
</feature>
<evidence type="ECO:0000313" key="2">
    <source>
        <dbReference type="EMBL" id="MDN4602342.1"/>
    </source>
</evidence>
<dbReference type="InterPro" id="IPR016786">
    <property type="entry name" value="YdeI_bac"/>
</dbReference>
<protein>
    <submittedName>
        <fullName evidence="2">YdeI family protein</fullName>
    </submittedName>
</protein>
<proteinExistence type="predicted"/>
<evidence type="ECO:0000313" key="3">
    <source>
        <dbReference type="Proteomes" id="UP001174205"/>
    </source>
</evidence>
<dbReference type="PIRSF" id="PIRSF021308">
    <property type="entry name" value="UCP021308"/>
    <property type="match status" value="1"/>
</dbReference>
<sequence>MTTNKTNPKVDGYLNKAKKWKEESVKLREIILDCGLTEDFKWMHPCYTLENKNVVIIHGFKEYCALLFHKGALLKDKQGILVQQTENVQSARQIRFTNIQQIVDMENILKEYIQEAIEVEKAGLKVTLKEHTEYDVPEEFQHQLDENPALKEAFEALTPGRQRAYLYYFSQPKQSKTRVSRVEKYTQQILEGKGLND</sequence>
<dbReference type="Pfam" id="PF08818">
    <property type="entry name" value="DUF1801"/>
    <property type="match status" value="1"/>
</dbReference>
<keyword evidence="3" id="KW-1185">Reference proteome</keyword>
<accession>A0ABT8JCW6</accession>
<reference evidence="2" key="1">
    <citation type="submission" date="2023-03" db="EMBL/GenBank/DDBJ databases">
        <title>MT1 and MT2 Draft Genomes of Novel Species.</title>
        <authorList>
            <person name="Venkateswaran K."/>
        </authorList>
    </citation>
    <scope>NUCLEOTIDE SEQUENCE</scope>
    <source>
        <strain evidence="2">F6_3S_P_1C</strain>
    </source>
</reference>
<dbReference type="InterPro" id="IPR014922">
    <property type="entry name" value="YdhG-like"/>
</dbReference>
<dbReference type="Pfam" id="PF13376">
    <property type="entry name" value="OmdA"/>
    <property type="match status" value="1"/>
</dbReference>
<dbReference type="SUPFAM" id="SSF159888">
    <property type="entry name" value="YdhG-like"/>
    <property type="match status" value="1"/>
</dbReference>
<name>A0ABT8JCW6_9BACL</name>
<dbReference type="EMBL" id="JAROCD010000006">
    <property type="protein sequence ID" value="MDN4602342.1"/>
    <property type="molecule type" value="Genomic_DNA"/>
</dbReference>
<dbReference type="RefSeq" id="WP_301247099.1">
    <property type="nucleotide sequence ID" value="NZ_JAROCD010000006.1"/>
</dbReference>
<dbReference type="Proteomes" id="UP001174205">
    <property type="component" value="Unassembled WGS sequence"/>
</dbReference>